<protein>
    <recommendedName>
        <fullName evidence="2">TonB-dependent receptor plug domain-containing protein</fullName>
    </recommendedName>
</protein>
<proteinExistence type="inferred from homology"/>
<name>A0A4U1CYE8_9SPHI</name>
<dbReference type="OrthoDB" id="679547at2"/>
<comment type="caution">
    <text evidence="3">The sequence shown here is derived from an EMBL/GenBank/DDBJ whole genome shotgun (WGS) entry which is preliminary data.</text>
</comment>
<keyword evidence="1" id="KW-0472">Membrane</keyword>
<dbReference type="PROSITE" id="PS52016">
    <property type="entry name" value="TONB_DEPENDENT_REC_3"/>
    <property type="match status" value="1"/>
</dbReference>
<dbReference type="Gene3D" id="2.170.130.10">
    <property type="entry name" value="TonB-dependent receptor, plug domain"/>
    <property type="match status" value="1"/>
</dbReference>
<organism evidence="3 4">
    <name type="scientific">Pedobacter polaris</name>
    <dbReference type="NCBI Taxonomy" id="2571273"/>
    <lineage>
        <taxon>Bacteria</taxon>
        <taxon>Pseudomonadati</taxon>
        <taxon>Bacteroidota</taxon>
        <taxon>Sphingobacteriia</taxon>
        <taxon>Sphingobacteriales</taxon>
        <taxon>Sphingobacteriaceae</taxon>
        <taxon>Pedobacter</taxon>
    </lineage>
</organism>
<evidence type="ECO:0000259" key="2">
    <source>
        <dbReference type="Pfam" id="PF07715"/>
    </source>
</evidence>
<accession>A0A4U1CYE8</accession>
<dbReference type="InterPro" id="IPR012910">
    <property type="entry name" value="Plug_dom"/>
</dbReference>
<keyword evidence="1" id="KW-0812">Transmembrane</keyword>
<evidence type="ECO:0000313" key="4">
    <source>
        <dbReference type="Proteomes" id="UP000309488"/>
    </source>
</evidence>
<dbReference type="InterPro" id="IPR039426">
    <property type="entry name" value="TonB-dep_rcpt-like"/>
</dbReference>
<dbReference type="Gene3D" id="2.60.40.1930">
    <property type="match status" value="1"/>
</dbReference>
<dbReference type="GO" id="GO:0009279">
    <property type="term" value="C:cell outer membrane"/>
    <property type="evidence" value="ECO:0007669"/>
    <property type="project" value="UniProtKB-SubCell"/>
</dbReference>
<gene>
    <name evidence="3" type="ORF">FA048_01535</name>
</gene>
<dbReference type="SUPFAM" id="SSF56935">
    <property type="entry name" value="Porins"/>
    <property type="match status" value="1"/>
</dbReference>
<dbReference type="Proteomes" id="UP000309488">
    <property type="component" value="Unassembled WGS sequence"/>
</dbReference>
<dbReference type="Pfam" id="PF07715">
    <property type="entry name" value="Plug"/>
    <property type="match status" value="1"/>
</dbReference>
<comment type="similarity">
    <text evidence="1">Belongs to the TonB-dependent receptor family.</text>
</comment>
<dbReference type="AlphaFoldDB" id="A0A4U1CYE8"/>
<dbReference type="RefSeq" id="WP_136838270.1">
    <property type="nucleotide sequence ID" value="NZ_SWBR01000001.1"/>
</dbReference>
<reference evidence="3 4" key="1">
    <citation type="submission" date="2019-04" db="EMBL/GenBank/DDBJ databases">
        <title>Pedobacter sp. RP-3-22 sp. nov., isolated from Arctic soil.</title>
        <authorList>
            <person name="Dahal R.H."/>
            <person name="Kim D.-U."/>
        </authorList>
    </citation>
    <scope>NUCLEOTIDE SEQUENCE [LARGE SCALE GENOMIC DNA]</scope>
    <source>
        <strain evidence="3 4">RP-3-22</strain>
    </source>
</reference>
<sequence length="809" mass="89697">MKNTLKLSILSLIALVILGFRADDTPLEKLLKQIAKITATYPQEKVHLHFDKPYYTVGEDIWLKAYLVTAEKNEPSLLSAVLYVDLIDSQNTIRKKLTLSVDKGFASGNISLLDSLGSGMYRARAYTNYMRNYSNDLFFEKFITIGNILDTKSSKKVDEKKLDLNIQFFPEGGNLINGIRSKVGFKAVTSDGMGANVSGYIINKDKEKVAEFFAEHAGMGIFALTPQPNEQYKAIVTLADNTTESFKLPNVLESGQALAVNSVAENLSIRISSTADLINGKDVFVVTQVNGTVYASFNSKVDKAVLSANIPKSSFPTGIVQVTLFNADSKPIAERLIFVNHNDQLKIEILNAKAAATKKKMNLALNVKDLAGNPIDGNFSVSVTDLGKTPFDEDEEKTILSNLLLTSDLKGFIEKPNYYFNTANSDREKHLDNLLLTQGWSRFIWSDIVANKEPDITFRPEQSLEIAGKINTWGDKPLPNAKIIMFSNTPGYTLILDTLSDARGNFVFDRLEIPDSASFIIQSKSNKDNKNINLVLNKTPQVAEKKYIGNTVDIATYIESTKTMFNELNKFNMLDKSIQLQAVNITGKRVLKPLINIPNSANSSGAADQVIKSEKLMHETSILTAFSKIPGVLIKNGMIMRASTRTVSLTQAQQPMLVILDGVYIRQAEQSGFISSLNPSDVEGIEVLTSNYNTSIYGEDGYWGIVFITTKNGSTGKNPPSTNTSSVRNRGFTATKQFYSPNYDDPKTNQQIQDLRTTIYWNPTVITNEKGQADFNFFNASMPGTYRVSVEGMDVFGNIGRKIYTYEVK</sequence>
<keyword evidence="1" id="KW-0998">Cell outer membrane</keyword>
<comment type="subcellular location">
    <subcellularLocation>
        <location evidence="1">Cell outer membrane</location>
        <topology evidence="1">Multi-pass membrane protein</topology>
    </subcellularLocation>
</comment>
<keyword evidence="4" id="KW-1185">Reference proteome</keyword>
<evidence type="ECO:0000256" key="1">
    <source>
        <dbReference type="PROSITE-ProRule" id="PRU01360"/>
    </source>
</evidence>
<evidence type="ECO:0000313" key="3">
    <source>
        <dbReference type="EMBL" id="TKC12328.1"/>
    </source>
</evidence>
<feature type="domain" description="TonB-dependent receptor plug" evidence="2">
    <location>
        <begin position="605"/>
        <end position="702"/>
    </location>
</feature>
<dbReference type="EMBL" id="SWBR01000001">
    <property type="protein sequence ID" value="TKC12328.1"/>
    <property type="molecule type" value="Genomic_DNA"/>
</dbReference>
<dbReference type="InterPro" id="IPR037066">
    <property type="entry name" value="Plug_dom_sf"/>
</dbReference>
<keyword evidence="1" id="KW-1134">Transmembrane beta strand</keyword>
<keyword evidence="1" id="KW-0813">Transport</keyword>